<sequence>MAMLNELVINEPGLDGVAFTLAEGFSRRKCIVLRQALYLLSEDADPQDLAAIYRRNEYRIQQVARRLLNAGQTDMPLVIGPWSFRPHAA</sequence>
<evidence type="ECO:0000313" key="1">
    <source>
        <dbReference type="EMBL" id="RJG01569.1"/>
    </source>
</evidence>
<dbReference type="Proteomes" id="UP000266327">
    <property type="component" value="Unassembled WGS sequence"/>
</dbReference>
<dbReference type="EMBL" id="QYUQ01000002">
    <property type="protein sequence ID" value="RJG01569.1"/>
    <property type="molecule type" value="Genomic_DNA"/>
</dbReference>
<accession>A0A3A3G439</accession>
<protein>
    <submittedName>
        <fullName evidence="1">DUF1488 family protein</fullName>
    </submittedName>
</protein>
<dbReference type="Pfam" id="PF07369">
    <property type="entry name" value="DUF1488"/>
    <property type="match status" value="1"/>
</dbReference>
<comment type="caution">
    <text evidence="1">The sequence shown here is derived from an EMBL/GenBank/DDBJ whole genome shotgun (WGS) entry which is preliminary data.</text>
</comment>
<name>A0A3A3G439_9BURK</name>
<keyword evidence="2" id="KW-1185">Reference proteome</keyword>
<proteinExistence type="predicted"/>
<organism evidence="1 2">
    <name type="scientific">Noviherbaspirillum sedimenti</name>
    <dbReference type="NCBI Taxonomy" id="2320865"/>
    <lineage>
        <taxon>Bacteria</taxon>
        <taxon>Pseudomonadati</taxon>
        <taxon>Pseudomonadota</taxon>
        <taxon>Betaproteobacteria</taxon>
        <taxon>Burkholderiales</taxon>
        <taxon>Oxalobacteraceae</taxon>
        <taxon>Noviherbaspirillum</taxon>
    </lineage>
</organism>
<dbReference type="InterPro" id="IPR009962">
    <property type="entry name" value="DUF1488"/>
</dbReference>
<reference evidence="2" key="1">
    <citation type="submission" date="2018-09" db="EMBL/GenBank/DDBJ databases">
        <authorList>
            <person name="Zhu H."/>
        </authorList>
    </citation>
    <scope>NUCLEOTIDE SEQUENCE [LARGE SCALE GENOMIC DNA]</scope>
    <source>
        <strain evidence="2">K1S02-23</strain>
    </source>
</reference>
<evidence type="ECO:0000313" key="2">
    <source>
        <dbReference type="Proteomes" id="UP000266327"/>
    </source>
</evidence>
<gene>
    <name evidence="1" type="ORF">D3878_08200</name>
</gene>
<dbReference type="AlphaFoldDB" id="A0A3A3G439"/>